<evidence type="ECO:0000313" key="2">
    <source>
        <dbReference type="EMBL" id="REG30988.1"/>
    </source>
</evidence>
<gene>
    <name evidence="1" type="ORF">AA314_00710</name>
    <name evidence="2" type="ORF">ATI61_106458</name>
</gene>
<evidence type="ECO:0000313" key="1">
    <source>
        <dbReference type="EMBL" id="AKI99083.1"/>
    </source>
</evidence>
<evidence type="ECO:0000313" key="3">
    <source>
        <dbReference type="Proteomes" id="UP000035579"/>
    </source>
</evidence>
<dbReference type="SUPFAM" id="SSF56399">
    <property type="entry name" value="ADP-ribosylation"/>
    <property type="match status" value="1"/>
</dbReference>
<dbReference type="Proteomes" id="UP000035579">
    <property type="component" value="Chromosome"/>
</dbReference>
<dbReference type="Proteomes" id="UP000256345">
    <property type="component" value="Unassembled WGS sequence"/>
</dbReference>
<evidence type="ECO:0000313" key="4">
    <source>
        <dbReference type="Proteomes" id="UP000256345"/>
    </source>
</evidence>
<name>A0AAC8Q159_9BACT</name>
<keyword evidence="4" id="KW-1185">Reference proteome</keyword>
<organism evidence="1 3">
    <name type="scientific">Archangium gephyra</name>
    <dbReference type="NCBI Taxonomy" id="48"/>
    <lineage>
        <taxon>Bacteria</taxon>
        <taxon>Pseudomonadati</taxon>
        <taxon>Myxococcota</taxon>
        <taxon>Myxococcia</taxon>
        <taxon>Myxococcales</taxon>
        <taxon>Cystobacterineae</taxon>
        <taxon>Archangiaceae</taxon>
        <taxon>Archangium</taxon>
    </lineage>
</organism>
<protein>
    <submittedName>
        <fullName evidence="1">Uncharacterized protein</fullName>
    </submittedName>
</protein>
<dbReference type="KEGG" id="age:AA314_00710"/>
<dbReference type="RefSeq" id="WP_047854274.1">
    <property type="nucleotide sequence ID" value="NZ_CP011509.1"/>
</dbReference>
<dbReference type="EMBL" id="QUMU01000006">
    <property type="protein sequence ID" value="REG30988.1"/>
    <property type="molecule type" value="Genomic_DNA"/>
</dbReference>
<accession>A0AAC8Q159</accession>
<reference evidence="1 3" key="1">
    <citation type="submission" date="2015-05" db="EMBL/GenBank/DDBJ databases">
        <title>Genome assembly of Archangium gephyra DSM 2261.</title>
        <authorList>
            <person name="Sharma G."/>
            <person name="Subramanian S."/>
        </authorList>
    </citation>
    <scope>NUCLEOTIDE SEQUENCE [LARGE SCALE GENOMIC DNA]</scope>
    <source>
        <strain evidence="1 3">DSM 2261</strain>
    </source>
</reference>
<sequence length="189" mass="21509">MRYDRMVVAYHGCDSSVAERLLSGESFKPSHNTYDWLGDGIYFWEYGADRALQFAQEQVARGRVQTPACVGALIQLGHCFDLLDTRFTRELAAAFPPWTKRYQSENLPLPRNAGQAPDFKLRFLDRSVLDWYLRLSDQRGECFDTVRCGFPEGNPIYPGSGILEQTHIQLTVRNPGCILGVFRPNVETV</sequence>
<dbReference type="EMBL" id="CP011509">
    <property type="protein sequence ID" value="AKI99083.1"/>
    <property type="molecule type" value="Genomic_DNA"/>
</dbReference>
<dbReference type="AlphaFoldDB" id="A0AAC8Q159"/>
<proteinExistence type="predicted"/>
<reference evidence="2 4" key="2">
    <citation type="submission" date="2018-08" db="EMBL/GenBank/DDBJ databases">
        <title>Genomic Encyclopedia of Archaeal and Bacterial Type Strains, Phase II (KMG-II): from individual species to whole genera.</title>
        <authorList>
            <person name="Goeker M."/>
        </authorList>
    </citation>
    <scope>NUCLEOTIDE SEQUENCE [LARGE SCALE GENOMIC DNA]</scope>
    <source>
        <strain evidence="2 4">DSM 2261</strain>
    </source>
</reference>